<dbReference type="GO" id="GO:0004674">
    <property type="term" value="F:protein serine/threonine kinase activity"/>
    <property type="evidence" value="ECO:0007669"/>
    <property type="project" value="UniProtKB-KW"/>
</dbReference>
<dbReference type="GO" id="GO:0005524">
    <property type="term" value="F:ATP binding"/>
    <property type="evidence" value="ECO:0007669"/>
    <property type="project" value="UniProtKB-KW"/>
</dbReference>
<comment type="caution">
    <text evidence="11">The sequence shown here is derived from an EMBL/GenBank/DDBJ whole genome shotgun (WGS) entry which is preliminary data.</text>
</comment>
<dbReference type="CDD" id="cd14014">
    <property type="entry name" value="STKc_PknB_like"/>
    <property type="match status" value="1"/>
</dbReference>
<evidence type="ECO:0000256" key="2">
    <source>
        <dbReference type="ARBA" id="ARBA00022527"/>
    </source>
</evidence>
<feature type="domain" description="Protein kinase" evidence="10">
    <location>
        <begin position="281"/>
        <end position="530"/>
    </location>
</feature>
<evidence type="ECO:0000256" key="5">
    <source>
        <dbReference type="ARBA" id="ARBA00022777"/>
    </source>
</evidence>
<dbReference type="Pfam" id="PF16918">
    <property type="entry name" value="PknG_TPR"/>
    <property type="match status" value="1"/>
</dbReference>
<evidence type="ECO:0000256" key="4">
    <source>
        <dbReference type="ARBA" id="ARBA00022741"/>
    </source>
</evidence>
<evidence type="ECO:0000256" key="3">
    <source>
        <dbReference type="ARBA" id="ARBA00022679"/>
    </source>
</evidence>
<dbReference type="PROSITE" id="PS50011">
    <property type="entry name" value="PROTEIN_KINASE_DOM"/>
    <property type="match status" value="1"/>
</dbReference>
<dbReference type="EMBL" id="RBXT01000001">
    <property type="protein sequence ID" value="RKT79041.1"/>
    <property type="molecule type" value="Genomic_DNA"/>
</dbReference>
<comment type="catalytic activity">
    <reaction evidence="7">
        <text>L-threonyl-[protein] + ATP = O-phospho-L-threonyl-[protein] + ADP + H(+)</text>
        <dbReference type="Rhea" id="RHEA:46608"/>
        <dbReference type="Rhea" id="RHEA-COMP:11060"/>
        <dbReference type="Rhea" id="RHEA-COMP:11605"/>
        <dbReference type="ChEBI" id="CHEBI:15378"/>
        <dbReference type="ChEBI" id="CHEBI:30013"/>
        <dbReference type="ChEBI" id="CHEBI:30616"/>
        <dbReference type="ChEBI" id="CHEBI:61977"/>
        <dbReference type="ChEBI" id="CHEBI:456216"/>
        <dbReference type="EC" id="2.7.11.1"/>
    </reaction>
</comment>
<sequence length="854" mass="89652">MTSPTSTTTGTGARCTQPGCTGTISDGYCDVCGMAAGSAPAPTASPAAASAGTQAGPPASGTTGSSAASLPTVPPVGPPVGPPVTPPPGVPAPVVFDPNAIPEGGRCRQPGCTGTIEAGYCNVCGTPADQRAGVPVTAGSGDGPDSTATAAVAGVAGVGPELSTRSAASSNLASAALGSKRARESGSIATRRTGGSQRLRSARLGGGITTVRPAPQIDAERALLTNPSVPEGKRFCPKCGEPVGRGRDGKPGRTSGFCANCRQPFSFEPKLRQGDLVAGQYEVAGCLAHGGLGWIYLARDKNVSDRWVVLKGLLNSADPDALAAAIAEQRFLAQVSHPSIVEIYNFVTHDDAGYIVMEYVGGTSLKSILKQRMQTTGRYDPLPVDQALAYLLEILPSFQYLHDLGLVYCDFKPDNIIQVGDEVKLIDLGGVRRADDDDSAIFGTVGYQAPEVAELGVSVASDIYTIGRTLVVLTMEFRGYQSTYLNTIPAQDSSPVFQRYDSFYRLVAKACAPNRDDRFVSADELRSQMVGVLREVVAIDRGSGAATSTVSSLLFESPTTGTEPDDWRTLPNLRRDPHDPQTGWLQTVAGTPGERLATLDRAPAKSTEVLLEMARTALEAGKRDVTDKTTTALLAADPWEWRAVWIQGLAALERGDARGAQAAFNAVYGQVPGELAPKLALAHSCEKAGDDTVAENLYTACARTDATYVPMAAFGLARVRGTRGDIDGAVSAYRLVPPQSSAYRTARAGLAELLTTANRGLPDLAEALRTLDDTSLTARRKAELTAQIYREALAGVETSGNKADVRIGEHAGTPTNLRLGLESALRELARRTPDLGERVALVDEANTVRPWSIW</sequence>
<keyword evidence="12" id="KW-1185">Reference proteome</keyword>
<gene>
    <name evidence="11" type="ORF">DFJ68_2496</name>
</gene>
<dbReference type="RefSeq" id="WP_245963625.1">
    <property type="nucleotide sequence ID" value="NZ_RBXT01000001.1"/>
</dbReference>
<dbReference type="Pfam" id="PF16919">
    <property type="entry name" value="PknG_rubred"/>
    <property type="match status" value="1"/>
</dbReference>
<protein>
    <recommendedName>
        <fullName evidence="1">non-specific serine/threonine protein kinase</fullName>
        <ecNumber evidence="1">2.7.11.1</ecNumber>
    </recommendedName>
</protein>
<dbReference type="Gene3D" id="1.25.40.10">
    <property type="entry name" value="Tetratricopeptide repeat domain"/>
    <property type="match status" value="1"/>
</dbReference>
<organism evidence="11 12">
    <name type="scientific">Terracoccus luteus</name>
    <dbReference type="NCBI Taxonomy" id="53356"/>
    <lineage>
        <taxon>Bacteria</taxon>
        <taxon>Bacillati</taxon>
        <taxon>Actinomycetota</taxon>
        <taxon>Actinomycetes</taxon>
        <taxon>Micrococcales</taxon>
        <taxon>Intrasporangiaceae</taxon>
        <taxon>Terracoccus</taxon>
    </lineage>
</organism>
<dbReference type="Gene3D" id="3.30.200.20">
    <property type="entry name" value="Phosphorylase Kinase, domain 1"/>
    <property type="match status" value="1"/>
</dbReference>
<dbReference type="InterPro" id="IPR031636">
    <property type="entry name" value="PknG_TPR"/>
</dbReference>
<evidence type="ECO:0000256" key="7">
    <source>
        <dbReference type="ARBA" id="ARBA00047899"/>
    </source>
</evidence>
<evidence type="ECO:0000256" key="6">
    <source>
        <dbReference type="ARBA" id="ARBA00022840"/>
    </source>
</evidence>
<dbReference type="InterPro" id="IPR011009">
    <property type="entry name" value="Kinase-like_dom_sf"/>
</dbReference>
<feature type="compositionally biased region" description="Polar residues" evidence="9">
    <location>
        <begin position="187"/>
        <end position="197"/>
    </location>
</feature>
<reference evidence="11 12" key="1">
    <citation type="submission" date="2018-10" db="EMBL/GenBank/DDBJ databases">
        <title>Sequencing the genomes of 1000 actinobacteria strains.</title>
        <authorList>
            <person name="Klenk H.-P."/>
        </authorList>
    </citation>
    <scope>NUCLEOTIDE SEQUENCE [LARGE SCALE GENOMIC DNA]</scope>
    <source>
        <strain evidence="11 12">DSM 44267</strain>
    </source>
</reference>
<dbReference type="AlphaFoldDB" id="A0A495XWT3"/>
<keyword evidence="4" id="KW-0547">Nucleotide-binding</keyword>
<dbReference type="EC" id="2.7.11.1" evidence="1"/>
<dbReference type="Gene3D" id="1.10.510.10">
    <property type="entry name" value="Transferase(Phosphotransferase) domain 1"/>
    <property type="match status" value="1"/>
</dbReference>
<evidence type="ECO:0000313" key="12">
    <source>
        <dbReference type="Proteomes" id="UP000278440"/>
    </source>
</evidence>
<evidence type="ECO:0000256" key="9">
    <source>
        <dbReference type="SAM" id="MobiDB-lite"/>
    </source>
</evidence>
<dbReference type="FunFam" id="1.10.510.10:FF:000306">
    <property type="entry name" value="Serine/threonine protein kinase"/>
    <property type="match status" value="1"/>
</dbReference>
<feature type="region of interest" description="Disordered" evidence="9">
    <location>
        <begin position="40"/>
        <end position="97"/>
    </location>
</feature>
<dbReference type="InterPro" id="IPR031634">
    <property type="entry name" value="PknG_rubred"/>
</dbReference>
<name>A0A495XWT3_9MICO</name>
<feature type="compositionally biased region" description="Pro residues" evidence="9">
    <location>
        <begin position="72"/>
        <end position="91"/>
    </location>
</feature>
<evidence type="ECO:0000313" key="11">
    <source>
        <dbReference type="EMBL" id="RKT79041.1"/>
    </source>
</evidence>
<dbReference type="InterPro" id="IPR011990">
    <property type="entry name" value="TPR-like_helical_dom_sf"/>
</dbReference>
<evidence type="ECO:0000256" key="8">
    <source>
        <dbReference type="ARBA" id="ARBA00048679"/>
    </source>
</evidence>
<dbReference type="PANTHER" id="PTHR24363">
    <property type="entry name" value="SERINE/THREONINE PROTEIN KINASE"/>
    <property type="match status" value="1"/>
</dbReference>
<dbReference type="SUPFAM" id="SSF56112">
    <property type="entry name" value="Protein kinase-like (PK-like)"/>
    <property type="match status" value="1"/>
</dbReference>
<dbReference type="Proteomes" id="UP000278440">
    <property type="component" value="Unassembled WGS sequence"/>
</dbReference>
<keyword evidence="5 11" id="KW-0418">Kinase</keyword>
<proteinExistence type="predicted"/>
<keyword evidence="6" id="KW-0067">ATP-binding</keyword>
<comment type="catalytic activity">
    <reaction evidence="8">
        <text>L-seryl-[protein] + ATP = O-phospho-L-seryl-[protein] + ADP + H(+)</text>
        <dbReference type="Rhea" id="RHEA:17989"/>
        <dbReference type="Rhea" id="RHEA-COMP:9863"/>
        <dbReference type="Rhea" id="RHEA-COMP:11604"/>
        <dbReference type="ChEBI" id="CHEBI:15378"/>
        <dbReference type="ChEBI" id="CHEBI:29999"/>
        <dbReference type="ChEBI" id="CHEBI:30616"/>
        <dbReference type="ChEBI" id="CHEBI:83421"/>
        <dbReference type="ChEBI" id="CHEBI:456216"/>
        <dbReference type="EC" id="2.7.11.1"/>
    </reaction>
</comment>
<keyword evidence="3" id="KW-0808">Transferase</keyword>
<feature type="compositionally biased region" description="Low complexity" evidence="9">
    <location>
        <begin position="40"/>
        <end position="71"/>
    </location>
</feature>
<evidence type="ECO:0000256" key="1">
    <source>
        <dbReference type="ARBA" id="ARBA00012513"/>
    </source>
</evidence>
<feature type="region of interest" description="Disordered" evidence="9">
    <location>
        <begin position="175"/>
        <end position="197"/>
    </location>
</feature>
<dbReference type="InterPro" id="IPR000719">
    <property type="entry name" value="Prot_kinase_dom"/>
</dbReference>
<keyword evidence="2" id="KW-0723">Serine/threonine-protein kinase</keyword>
<dbReference type="PANTHER" id="PTHR24363:SF0">
    <property type="entry name" value="SERINE_THREONINE KINASE LIKE DOMAIN CONTAINING 1"/>
    <property type="match status" value="1"/>
</dbReference>
<dbReference type="Pfam" id="PF00069">
    <property type="entry name" value="Pkinase"/>
    <property type="match status" value="1"/>
</dbReference>
<evidence type="ECO:0000259" key="10">
    <source>
        <dbReference type="PROSITE" id="PS50011"/>
    </source>
</evidence>
<accession>A0A495XWT3</accession>
<dbReference type="SUPFAM" id="SSF48452">
    <property type="entry name" value="TPR-like"/>
    <property type="match status" value="1"/>
</dbReference>